<evidence type="ECO:0000259" key="1">
    <source>
        <dbReference type="SMART" id="SM00597"/>
    </source>
</evidence>
<protein>
    <submittedName>
        <fullName evidence="2">Zinc finger MYM-type protein 1</fullName>
    </submittedName>
</protein>
<evidence type="ECO:0000313" key="2">
    <source>
        <dbReference type="EMBL" id="KAJ8018654.1"/>
    </source>
</evidence>
<dbReference type="PANTHER" id="PTHR45749">
    <property type="match status" value="1"/>
</dbReference>
<organism evidence="2 3">
    <name type="scientific">Holothuria leucospilota</name>
    <name type="common">Black long sea cucumber</name>
    <name type="synonym">Mertensiothuria leucospilota</name>
    <dbReference type="NCBI Taxonomy" id="206669"/>
    <lineage>
        <taxon>Eukaryota</taxon>
        <taxon>Metazoa</taxon>
        <taxon>Echinodermata</taxon>
        <taxon>Eleutherozoa</taxon>
        <taxon>Echinozoa</taxon>
        <taxon>Holothuroidea</taxon>
        <taxon>Aspidochirotacea</taxon>
        <taxon>Aspidochirotida</taxon>
        <taxon>Holothuriidae</taxon>
        <taxon>Holothuria</taxon>
    </lineage>
</organism>
<comment type="caution">
    <text evidence="2">The sequence shown here is derived from an EMBL/GenBank/DDBJ whole genome shotgun (WGS) entry which is preliminary data.</text>
</comment>
<gene>
    <name evidence="2" type="ORF">HOLleu_43244</name>
</gene>
<dbReference type="InterPro" id="IPR012337">
    <property type="entry name" value="RNaseH-like_sf"/>
</dbReference>
<dbReference type="SMART" id="SM00597">
    <property type="entry name" value="ZnF_TTF"/>
    <property type="match status" value="1"/>
</dbReference>
<dbReference type="Pfam" id="PF05699">
    <property type="entry name" value="Dimer_Tnp_hAT"/>
    <property type="match status" value="1"/>
</dbReference>
<dbReference type="GO" id="GO:0046983">
    <property type="term" value="F:protein dimerization activity"/>
    <property type="evidence" value="ECO:0007669"/>
    <property type="project" value="InterPro"/>
</dbReference>
<dbReference type="Proteomes" id="UP001152320">
    <property type="component" value="Unassembled WGS sequence"/>
</dbReference>
<evidence type="ECO:0000313" key="3">
    <source>
        <dbReference type="Proteomes" id="UP001152320"/>
    </source>
</evidence>
<accession>A0A9Q0YBY1</accession>
<dbReference type="InterPro" id="IPR008906">
    <property type="entry name" value="HATC_C_dom"/>
</dbReference>
<dbReference type="Pfam" id="PF14291">
    <property type="entry name" value="DUF4371"/>
    <property type="match status" value="1"/>
</dbReference>
<dbReference type="InterPro" id="IPR006580">
    <property type="entry name" value="Znf_TTF"/>
</dbReference>
<proteinExistence type="predicted"/>
<dbReference type="EMBL" id="JAIZAY010000245">
    <property type="protein sequence ID" value="KAJ8018654.1"/>
    <property type="molecule type" value="Genomic_DNA"/>
</dbReference>
<keyword evidence="3" id="KW-1185">Reference proteome</keyword>
<dbReference type="PANTHER" id="PTHR45749:SF21">
    <property type="entry name" value="DUF4371 DOMAIN-CONTAINING PROTEIN"/>
    <property type="match status" value="1"/>
</dbReference>
<feature type="domain" description="TTF-type" evidence="1">
    <location>
        <begin position="53"/>
        <end position="147"/>
    </location>
</feature>
<reference evidence="2" key="1">
    <citation type="submission" date="2021-10" db="EMBL/GenBank/DDBJ databases">
        <title>Tropical sea cucumber genome reveals ecological adaptation and Cuvierian tubules defense mechanism.</title>
        <authorList>
            <person name="Chen T."/>
        </authorList>
    </citation>
    <scope>NUCLEOTIDE SEQUENCE</scope>
    <source>
        <strain evidence="2">Nanhai2018</strain>
        <tissue evidence="2">Muscle</tissue>
    </source>
</reference>
<sequence length="752" mass="86832">MSLRNRMTLFIVQRLKKFKETLPSTQSLERTFSQEPNQPRNFQFPARVFGNQDFKRFQSSWFDKFKWLHYEEASDSAFCFTCFKAAEKGMTTSSKLEDTFIKTGFSNWKKALEKDKGFYKHESSECHKEATERLILIPSTSKKDIAETLSTQILQERSQNRLLLKIIGNVHFLARQSLPFRGNWNEDKLCEADSNFYQLLKLRCEEDPQTADWLKRKSNKFTSADVQNEMIGIMALRVLRDIVNDIKGSDIYSIMADETADVSNTEQLVLCLRWVTDELTVHEDFIGMHPLNNTSADHITSIIKDVLLRLNLHTKNARGQCYDGASAMSGTKSGVATQFKALNKKCLYTHCYGHALNLAVCDSVKSVGCLKEVFETAFEICKLIKKSPKRDSKLDEIRKETKNEHGGIRTLCPTRWTVRGQSLNSLLQNFKELMQLWSWSLDHIQDTEMKARINGVKSVMPTFKFLFGASLGAKILRQTDNLSRTLQDPKLSAAEGQSVAKDVVKTLRKDRRDESFEFFWEQVLQRKETLGVEDPKLPRKRKCPARLEEGNARTHHFPSTPKDHYRCIFFEAFDVVTTGIQSRFEQPDYQKYTMLQELLLNAAKGCPFQKQLEEVCQLYDELDRFTLEAQLPIVQPTAKALLMSAVDITVHDLVKMFQRMTYARRSLLSEVIKVVKLLLVMPATNAVSERSFSALKRVKTYLRSTTTDSRMNNLMVLHIHKERVDKLNLIEVANEFVEKNDRRRSLFGKFKP</sequence>
<dbReference type="OrthoDB" id="5956247at2759"/>
<dbReference type="AlphaFoldDB" id="A0A9Q0YBY1"/>
<name>A0A9Q0YBY1_HOLLE</name>
<dbReference type="SUPFAM" id="SSF53098">
    <property type="entry name" value="Ribonuclease H-like"/>
    <property type="match status" value="1"/>
</dbReference>
<dbReference type="InterPro" id="IPR025398">
    <property type="entry name" value="DUF4371"/>
</dbReference>